<comment type="caution">
    <text evidence="1">The sequence shown here is derived from an EMBL/GenBank/DDBJ whole genome shotgun (WGS) entry which is preliminary data.</text>
</comment>
<evidence type="ECO:0000313" key="1">
    <source>
        <dbReference type="EMBL" id="GFG56393.1"/>
    </source>
</evidence>
<name>A0A7I9WF89_9MYCO</name>
<keyword evidence="2" id="KW-1185">Reference proteome</keyword>
<reference evidence="1 2" key="1">
    <citation type="journal article" date="2019" name="Emerg. Microbes Infect.">
        <title>Comprehensive subspecies identification of 175 nontuberculous mycobacteria species based on 7547 genomic profiles.</title>
        <authorList>
            <person name="Matsumoto Y."/>
            <person name="Kinjo T."/>
            <person name="Motooka D."/>
            <person name="Nabeya D."/>
            <person name="Jung N."/>
            <person name="Uechi K."/>
            <person name="Horii T."/>
            <person name="Iida T."/>
            <person name="Fujita J."/>
            <person name="Nakamura S."/>
        </authorList>
    </citation>
    <scope>NUCLEOTIDE SEQUENCE [LARGE SCALE GENOMIC DNA]</scope>
    <source>
        <strain evidence="1 2">JCM 13392</strain>
    </source>
</reference>
<accession>A0A7I9WF89</accession>
<dbReference type="AlphaFoldDB" id="A0A7I9WF89"/>
<gene>
    <name evidence="1" type="ORF">MMUR_05290</name>
</gene>
<proteinExistence type="predicted"/>
<dbReference type="EMBL" id="BLKT01000003">
    <property type="protein sequence ID" value="GFG56393.1"/>
    <property type="molecule type" value="Genomic_DNA"/>
</dbReference>
<protein>
    <submittedName>
        <fullName evidence="1">Uncharacterized protein</fullName>
    </submittedName>
</protein>
<evidence type="ECO:0000313" key="2">
    <source>
        <dbReference type="Proteomes" id="UP000465241"/>
    </source>
</evidence>
<dbReference type="Proteomes" id="UP000465241">
    <property type="component" value="Unassembled WGS sequence"/>
</dbReference>
<organism evidence="1 2">
    <name type="scientific">Mycolicibacterium murale</name>
    <dbReference type="NCBI Taxonomy" id="182220"/>
    <lineage>
        <taxon>Bacteria</taxon>
        <taxon>Bacillati</taxon>
        <taxon>Actinomycetota</taxon>
        <taxon>Actinomycetes</taxon>
        <taxon>Mycobacteriales</taxon>
        <taxon>Mycobacteriaceae</taxon>
        <taxon>Mycolicibacterium</taxon>
    </lineage>
</organism>
<sequence length="59" mass="6387">MCFSRLIFSAGPETRRLCERLAPEDGSVCPMRLSGETQLAAAGATVFGPGEYYVRYVGV</sequence>